<reference evidence="1" key="1">
    <citation type="journal article" date="2015" name="Nature">
        <title>Complex archaea that bridge the gap between prokaryotes and eukaryotes.</title>
        <authorList>
            <person name="Spang A."/>
            <person name="Saw J.H."/>
            <person name="Jorgensen S.L."/>
            <person name="Zaremba-Niedzwiedzka K."/>
            <person name="Martijn J."/>
            <person name="Lind A.E."/>
            <person name="van Eijk R."/>
            <person name="Schleper C."/>
            <person name="Guy L."/>
            <person name="Ettema T.J."/>
        </authorList>
    </citation>
    <scope>NUCLEOTIDE SEQUENCE</scope>
</reference>
<gene>
    <name evidence="1" type="ORF">LCGC14_0276170</name>
</gene>
<comment type="caution">
    <text evidence="1">The sequence shown here is derived from an EMBL/GenBank/DDBJ whole genome shotgun (WGS) entry which is preliminary data.</text>
</comment>
<accession>A0A0F9TXS7</accession>
<proteinExistence type="predicted"/>
<dbReference type="AlphaFoldDB" id="A0A0F9TXS7"/>
<protein>
    <submittedName>
        <fullName evidence="1">Uncharacterized protein</fullName>
    </submittedName>
</protein>
<name>A0A0F9TXS7_9ZZZZ</name>
<sequence length="150" mass="16680">MILSRKRQAEVTLGYDMPDIQIFWKRSRGGLEFGAPITCVTSHVLVDGEVVEFPRAVAQLFPGGSAQVCISQSKEISWILAGPNRRFVQMTATLWLFYLASLNDAAMDSLTLDLEDKGEDDTEEVMTTLDSIQAFLKSEDKKKGTTDEAE</sequence>
<dbReference type="EMBL" id="LAZR01000155">
    <property type="protein sequence ID" value="KKN85810.1"/>
    <property type="molecule type" value="Genomic_DNA"/>
</dbReference>
<evidence type="ECO:0000313" key="1">
    <source>
        <dbReference type="EMBL" id="KKN85810.1"/>
    </source>
</evidence>
<organism evidence="1">
    <name type="scientific">marine sediment metagenome</name>
    <dbReference type="NCBI Taxonomy" id="412755"/>
    <lineage>
        <taxon>unclassified sequences</taxon>
        <taxon>metagenomes</taxon>
        <taxon>ecological metagenomes</taxon>
    </lineage>
</organism>